<evidence type="ECO:0000256" key="2">
    <source>
        <dbReference type="ARBA" id="ARBA00022729"/>
    </source>
</evidence>
<dbReference type="GO" id="GO:0006508">
    <property type="term" value="P:proteolysis"/>
    <property type="evidence" value="ECO:0007669"/>
    <property type="project" value="UniProtKB-KW"/>
</dbReference>
<dbReference type="Pfam" id="PF12032">
    <property type="entry name" value="CLIP"/>
    <property type="match status" value="2"/>
</dbReference>
<dbReference type="InterPro" id="IPR038565">
    <property type="entry name" value="CLIP_sf"/>
</dbReference>
<keyword evidence="5" id="KW-1015">Disulfide bond</keyword>
<evidence type="ECO:0000256" key="5">
    <source>
        <dbReference type="ARBA" id="ARBA00023157"/>
    </source>
</evidence>
<evidence type="ECO:0000256" key="3">
    <source>
        <dbReference type="ARBA" id="ARBA00022801"/>
    </source>
</evidence>
<evidence type="ECO:0000313" key="9">
    <source>
        <dbReference type="EMBL" id="CAG9769233.1"/>
    </source>
</evidence>
<dbReference type="InterPro" id="IPR022700">
    <property type="entry name" value="CLIP"/>
</dbReference>
<keyword evidence="10" id="KW-1185">Reference proteome</keyword>
<keyword evidence="4" id="KW-0720">Serine protease</keyword>
<evidence type="ECO:0000259" key="8">
    <source>
        <dbReference type="PROSITE" id="PS51888"/>
    </source>
</evidence>
<dbReference type="PROSITE" id="PS51888">
    <property type="entry name" value="CLIP"/>
    <property type="match status" value="1"/>
</dbReference>
<keyword evidence="2 7" id="KW-0732">Signal</keyword>
<dbReference type="Proteomes" id="UP001152799">
    <property type="component" value="Chromosome 5"/>
</dbReference>
<dbReference type="GO" id="GO:0008236">
    <property type="term" value="F:serine-type peptidase activity"/>
    <property type="evidence" value="ECO:0007669"/>
    <property type="project" value="UniProtKB-KW"/>
</dbReference>
<evidence type="ECO:0000256" key="1">
    <source>
        <dbReference type="ARBA" id="ARBA00022670"/>
    </source>
</evidence>
<dbReference type="EMBL" id="OU892281">
    <property type="protein sequence ID" value="CAG9769233.1"/>
    <property type="molecule type" value="Genomic_DNA"/>
</dbReference>
<name>A0A9N9QQY2_9CUCU</name>
<keyword evidence="3" id="KW-0378">Hydrolase</keyword>
<reference evidence="9" key="1">
    <citation type="submission" date="2022-01" db="EMBL/GenBank/DDBJ databases">
        <authorList>
            <person name="King R."/>
        </authorList>
    </citation>
    <scope>NUCLEOTIDE SEQUENCE</scope>
</reference>
<feature type="chain" id="PRO_5040177719" description="Clip domain-containing protein" evidence="7">
    <location>
        <begin position="19"/>
        <end position="174"/>
    </location>
</feature>
<evidence type="ECO:0000256" key="4">
    <source>
        <dbReference type="ARBA" id="ARBA00022825"/>
    </source>
</evidence>
<dbReference type="SMART" id="SM00680">
    <property type="entry name" value="CLIP"/>
    <property type="match status" value="2"/>
</dbReference>
<dbReference type="OrthoDB" id="8114044at2759"/>
<organism evidence="9 10">
    <name type="scientific">Ceutorhynchus assimilis</name>
    <name type="common">cabbage seed weevil</name>
    <dbReference type="NCBI Taxonomy" id="467358"/>
    <lineage>
        <taxon>Eukaryota</taxon>
        <taxon>Metazoa</taxon>
        <taxon>Ecdysozoa</taxon>
        <taxon>Arthropoda</taxon>
        <taxon>Hexapoda</taxon>
        <taxon>Insecta</taxon>
        <taxon>Pterygota</taxon>
        <taxon>Neoptera</taxon>
        <taxon>Endopterygota</taxon>
        <taxon>Coleoptera</taxon>
        <taxon>Polyphaga</taxon>
        <taxon>Cucujiformia</taxon>
        <taxon>Curculionidae</taxon>
        <taxon>Ceutorhynchinae</taxon>
        <taxon>Ceutorhynchus</taxon>
    </lineage>
</organism>
<feature type="domain" description="Clip" evidence="8">
    <location>
        <begin position="77"/>
        <end position="131"/>
    </location>
</feature>
<evidence type="ECO:0000256" key="7">
    <source>
        <dbReference type="SAM" id="SignalP"/>
    </source>
</evidence>
<evidence type="ECO:0000256" key="6">
    <source>
        <dbReference type="SAM" id="MobiDB-lite"/>
    </source>
</evidence>
<sequence>MFLRVVFGISFLFVLTVGQIEETEEKVLICRTPNGEAGECVSIYKCDAFLKLINGEPKKLTAEVKQFLRASEFQERPCLTPNQTKGYCVLSQNCPHIEQKLQIGAVTPPDKQFITLSICGYDANKKILFCCDINEVKIPEAERSAPAPNVKKNVVQTETKNTEKPLLSESNFSV</sequence>
<protein>
    <recommendedName>
        <fullName evidence="8">Clip domain-containing protein</fullName>
    </recommendedName>
</protein>
<keyword evidence="1" id="KW-0645">Protease</keyword>
<evidence type="ECO:0000313" key="10">
    <source>
        <dbReference type="Proteomes" id="UP001152799"/>
    </source>
</evidence>
<proteinExistence type="predicted"/>
<feature type="region of interest" description="Disordered" evidence="6">
    <location>
        <begin position="144"/>
        <end position="174"/>
    </location>
</feature>
<dbReference type="AlphaFoldDB" id="A0A9N9QQY2"/>
<gene>
    <name evidence="9" type="ORF">CEUTPL_LOCUS9747</name>
</gene>
<dbReference type="Gene3D" id="3.30.1640.30">
    <property type="match status" value="2"/>
</dbReference>
<feature type="signal peptide" evidence="7">
    <location>
        <begin position="1"/>
        <end position="18"/>
    </location>
</feature>
<accession>A0A9N9QQY2</accession>